<keyword evidence="2 3" id="KW-0143">Chaperone</keyword>
<dbReference type="PRINTS" id="PR00773">
    <property type="entry name" value="GRPEPROTEIN"/>
</dbReference>
<keyword evidence="5" id="KW-0175">Coiled coil</keyword>
<evidence type="ECO:0000313" key="8">
    <source>
        <dbReference type="Proteomes" id="UP000078046"/>
    </source>
</evidence>
<evidence type="ECO:0000256" key="2">
    <source>
        <dbReference type="ARBA" id="ARBA00023186"/>
    </source>
</evidence>
<dbReference type="PROSITE" id="PS01071">
    <property type="entry name" value="GRPE"/>
    <property type="match status" value="1"/>
</dbReference>
<dbReference type="Gene3D" id="3.90.20.20">
    <property type="match status" value="1"/>
</dbReference>
<dbReference type="GO" id="GO:0006457">
    <property type="term" value="P:protein folding"/>
    <property type="evidence" value="ECO:0007669"/>
    <property type="project" value="InterPro"/>
</dbReference>
<dbReference type="CDD" id="cd00446">
    <property type="entry name" value="GrpE"/>
    <property type="match status" value="1"/>
</dbReference>
<dbReference type="PANTHER" id="PTHR21237">
    <property type="entry name" value="GRPE PROTEIN"/>
    <property type="match status" value="1"/>
</dbReference>
<dbReference type="InterPro" id="IPR000740">
    <property type="entry name" value="GrpE"/>
</dbReference>
<comment type="similarity">
    <text evidence="1 4">Belongs to the GrpE family.</text>
</comment>
<accession>A0A177AZH1</accession>
<comment type="function">
    <text evidence="3">Essential component of the PAM complex, a complex required for the translocation of transit peptide-containing proteins from the inner membrane into the mitochondrial matrix in an ATP-dependent manner.</text>
</comment>
<dbReference type="GO" id="GO:0051087">
    <property type="term" value="F:protein-folding chaperone binding"/>
    <property type="evidence" value="ECO:0007669"/>
    <property type="project" value="InterPro"/>
</dbReference>
<feature type="coiled-coil region" evidence="5">
    <location>
        <begin position="47"/>
        <end position="74"/>
    </location>
</feature>
<dbReference type="OrthoDB" id="201635at2759"/>
<dbReference type="Proteomes" id="UP000078046">
    <property type="component" value="Unassembled WGS sequence"/>
</dbReference>
<evidence type="ECO:0000256" key="5">
    <source>
        <dbReference type="SAM" id="Coils"/>
    </source>
</evidence>
<dbReference type="SUPFAM" id="SSF58014">
    <property type="entry name" value="Coiled-coil domain of nucleotide exchange factor GrpE"/>
    <property type="match status" value="1"/>
</dbReference>
<feature type="region of interest" description="Disordered" evidence="6">
    <location>
        <begin position="23"/>
        <end position="45"/>
    </location>
</feature>
<dbReference type="GO" id="GO:0000774">
    <property type="term" value="F:adenyl-nucleotide exchange factor activity"/>
    <property type="evidence" value="ECO:0007669"/>
    <property type="project" value="InterPro"/>
</dbReference>
<organism evidence="7 8">
    <name type="scientific">Intoshia linei</name>
    <dbReference type="NCBI Taxonomy" id="1819745"/>
    <lineage>
        <taxon>Eukaryota</taxon>
        <taxon>Metazoa</taxon>
        <taxon>Spiralia</taxon>
        <taxon>Lophotrochozoa</taxon>
        <taxon>Mesozoa</taxon>
        <taxon>Orthonectida</taxon>
        <taxon>Rhopaluridae</taxon>
        <taxon>Intoshia</taxon>
    </lineage>
</organism>
<keyword evidence="3" id="KW-0496">Mitochondrion</keyword>
<dbReference type="GO" id="GO:0051082">
    <property type="term" value="F:unfolded protein binding"/>
    <property type="evidence" value="ECO:0007669"/>
    <property type="project" value="TreeGrafter"/>
</dbReference>
<dbReference type="Gene3D" id="2.30.22.10">
    <property type="entry name" value="Head domain of nucleotide exchange factor GrpE"/>
    <property type="match status" value="1"/>
</dbReference>
<reference evidence="7 8" key="1">
    <citation type="submission" date="2016-04" db="EMBL/GenBank/DDBJ databases">
        <title>The genome of Intoshia linei affirms orthonectids as highly simplified spiralians.</title>
        <authorList>
            <person name="Mikhailov K.V."/>
            <person name="Slusarev G.S."/>
            <person name="Nikitin M.A."/>
            <person name="Logacheva M.D."/>
            <person name="Penin A."/>
            <person name="Aleoshin V."/>
            <person name="Panchin Y.V."/>
        </authorList>
    </citation>
    <scope>NUCLEOTIDE SEQUENCE [LARGE SCALE GENOMIC DNA]</scope>
    <source>
        <strain evidence="7">Intl2013</strain>
        <tissue evidence="7">Whole animal</tissue>
    </source>
</reference>
<name>A0A177AZH1_9BILA</name>
<gene>
    <name evidence="7" type="ORF">A3Q56_04839</name>
</gene>
<dbReference type="GO" id="GO:0005759">
    <property type="term" value="C:mitochondrial matrix"/>
    <property type="evidence" value="ECO:0007669"/>
    <property type="project" value="UniProtKB-SubCell"/>
</dbReference>
<dbReference type="AlphaFoldDB" id="A0A177AZH1"/>
<dbReference type="SUPFAM" id="SSF51064">
    <property type="entry name" value="Head domain of nucleotide exchange factor GrpE"/>
    <property type="match status" value="1"/>
</dbReference>
<keyword evidence="8" id="KW-1185">Reference proteome</keyword>
<dbReference type="PANTHER" id="PTHR21237:SF23">
    <property type="entry name" value="GRPE PROTEIN HOMOLOG, MITOCHONDRIAL"/>
    <property type="match status" value="1"/>
</dbReference>
<dbReference type="GO" id="GO:0042803">
    <property type="term" value="F:protein homodimerization activity"/>
    <property type="evidence" value="ECO:0007669"/>
    <property type="project" value="InterPro"/>
</dbReference>
<dbReference type="InterPro" id="IPR009012">
    <property type="entry name" value="GrpE_head"/>
</dbReference>
<feature type="compositionally biased region" description="Basic and acidic residues" evidence="6">
    <location>
        <begin position="30"/>
        <end position="43"/>
    </location>
</feature>
<dbReference type="Pfam" id="PF01025">
    <property type="entry name" value="GrpE"/>
    <property type="match status" value="1"/>
</dbReference>
<evidence type="ECO:0000256" key="6">
    <source>
        <dbReference type="SAM" id="MobiDB-lite"/>
    </source>
</evidence>
<dbReference type="HAMAP" id="MF_01151">
    <property type="entry name" value="GrpE"/>
    <property type="match status" value="1"/>
</dbReference>
<proteinExistence type="inferred from homology"/>
<evidence type="ECO:0000313" key="7">
    <source>
        <dbReference type="EMBL" id="OAF67437.1"/>
    </source>
</evidence>
<dbReference type="InterPro" id="IPR013805">
    <property type="entry name" value="GrpE_CC"/>
</dbReference>
<evidence type="ECO:0000256" key="3">
    <source>
        <dbReference type="RuleBase" id="RU000640"/>
    </source>
</evidence>
<sequence length="193" mass="22103">MRISTAIFNRLLIKNRNVFMGNRSTETSTEDGKNKQDKIKSTDVKPNQAELDKIKSLEQEMSTLNNKYLSSLAESENARKRFSKQMEDVKKYSIRSFIKELLPVIDSLDMAKQSASNDGISMIYNQFFQILTKNGITKQSVKVGDIFNPNYHEALYQKPITKYDKSNTICSVEKIGYNFKEMVLRASGVGVYK</sequence>
<dbReference type="EMBL" id="LWCA01000660">
    <property type="protein sequence ID" value="OAF67437.1"/>
    <property type="molecule type" value="Genomic_DNA"/>
</dbReference>
<comment type="caution">
    <text evidence="7">The sequence shown here is derived from an EMBL/GenBank/DDBJ whole genome shotgun (WGS) entry which is preliminary data.</text>
</comment>
<protein>
    <recommendedName>
        <fullName evidence="3">GrpE protein homolog</fullName>
    </recommendedName>
</protein>
<evidence type="ECO:0000256" key="4">
    <source>
        <dbReference type="RuleBase" id="RU004478"/>
    </source>
</evidence>
<comment type="subcellular location">
    <subcellularLocation>
        <location evidence="3">Mitochondrion matrix</location>
    </subcellularLocation>
</comment>
<evidence type="ECO:0000256" key="1">
    <source>
        <dbReference type="ARBA" id="ARBA00009054"/>
    </source>
</evidence>